<evidence type="ECO:0000256" key="4">
    <source>
        <dbReference type="ARBA" id="ARBA00023136"/>
    </source>
</evidence>
<dbReference type="RefSeq" id="XP_058336046.1">
    <property type="nucleotide sequence ID" value="XM_058470015.1"/>
</dbReference>
<evidence type="ECO:0000313" key="7">
    <source>
        <dbReference type="EMBL" id="KAJ5249267.1"/>
    </source>
</evidence>
<dbReference type="AlphaFoldDB" id="A0A9W9PKU4"/>
<dbReference type="InterPro" id="IPR032805">
    <property type="entry name" value="Wax_synthase_dom"/>
</dbReference>
<feature type="domain" description="Wax synthase" evidence="6">
    <location>
        <begin position="9"/>
        <end position="76"/>
    </location>
</feature>
<feature type="transmembrane region" description="Helical" evidence="5">
    <location>
        <begin position="105"/>
        <end position="126"/>
    </location>
</feature>
<dbReference type="GO" id="GO:0016020">
    <property type="term" value="C:membrane"/>
    <property type="evidence" value="ECO:0007669"/>
    <property type="project" value="UniProtKB-SubCell"/>
</dbReference>
<comment type="caution">
    <text evidence="7">The sequence shown here is derived from an EMBL/GenBank/DDBJ whole genome shotgun (WGS) entry which is preliminary data.</text>
</comment>
<name>A0A9W9PKU4_9EURO</name>
<keyword evidence="3 5" id="KW-1133">Transmembrane helix</keyword>
<dbReference type="EMBL" id="JAPQKS010000001">
    <property type="protein sequence ID" value="KAJ5249267.1"/>
    <property type="molecule type" value="Genomic_DNA"/>
</dbReference>
<organism evidence="7 8">
    <name type="scientific">Penicillium chermesinum</name>
    <dbReference type="NCBI Taxonomy" id="63820"/>
    <lineage>
        <taxon>Eukaryota</taxon>
        <taxon>Fungi</taxon>
        <taxon>Dikarya</taxon>
        <taxon>Ascomycota</taxon>
        <taxon>Pezizomycotina</taxon>
        <taxon>Eurotiomycetes</taxon>
        <taxon>Eurotiomycetidae</taxon>
        <taxon>Eurotiales</taxon>
        <taxon>Aspergillaceae</taxon>
        <taxon>Penicillium</taxon>
    </lineage>
</organism>
<evidence type="ECO:0000256" key="3">
    <source>
        <dbReference type="ARBA" id="ARBA00022989"/>
    </source>
</evidence>
<dbReference type="Pfam" id="PF13813">
    <property type="entry name" value="MBOAT_2"/>
    <property type="match status" value="1"/>
</dbReference>
<comment type="subcellular location">
    <subcellularLocation>
        <location evidence="1">Membrane</location>
        <topology evidence="1">Multi-pass membrane protein</topology>
    </subcellularLocation>
</comment>
<evidence type="ECO:0000256" key="1">
    <source>
        <dbReference type="ARBA" id="ARBA00004141"/>
    </source>
</evidence>
<feature type="transmembrane region" description="Helical" evidence="5">
    <location>
        <begin position="38"/>
        <end position="58"/>
    </location>
</feature>
<evidence type="ECO:0000256" key="2">
    <source>
        <dbReference type="ARBA" id="ARBA00022692"/>
    </source>
</evidence>
<protein>
    <recommendedName>
        <fullName evidence="6">Wax synthase domain-containing protein</fullName>
    </recommendedName>
</protein>
<dbReference type="OrthoDB" id="1077582at2759"/>
<reference evidence="7" key="2">
    <citation type="journal article" date="2023" name="IMA Fungus">
        <title>Comparative genomic study of the Penicillium genus elucidates a diverse pangenome and 15 lateral gene transfer events.</title>
        <authorList>
            <person name="Petersen C."/>
            <person name="Sorensen T."/>
            <person name="Nielsen M.R."/>
            <person name="Sondergaard T.E."/>
            <person name="Sorensen J.L."/>
            <person name="Fitzpatrick D.A."/>
            <person name="Frisvad J.C."/>
            <person name="Nielsen K.L."/>
        </authorList>
    </citation>
    <scope>NUCLEOTIDE SEQUENCE</scope>
    <source>
        <strain evidence="7">IBT 19713</strain>
    </source>
</reference>
<sequence>MLVCLPCLYWHQLLRQPFQRITEFICRDIQHLRYPSSLARYLNVILVFLYSALMHACIDAKGGVGFHLTGAWACFLLQPVGIIVEDIEETLYTKLFGKLHEPASLWIRVLGDIWVWCFLALVAPLYNFPLMRYQDPTRNGAPFSVAKLLRSHFEA</sequence>
<gene>
    <name evidence="7" type="ORF">N7468_000718</name>
</gene>
<evidence type="ECO:0000256" key="5">
    <source>
        <dbReference type="SAM" id="Phobius"/>
    </source>
</evidence>
<evidence type="ECO:0000313" key="8">
    <source>
        <dbReference type="Proteomes" id="UP001150941"/>
    </source>
</evidence>
<evidence type="ECO:0000259" key="6">
    <source>
        <dbReference type="Pfam" id="PF13813"/>
    </source>
</evidence>
<keyword evidence="8" id="KW-1185">Reference proteome</keyword>
<keyword evidence="2 5" id="KW-0812">Transmembrane</keyword>
<proteinExistence type="predicted"/>
<reference evidence="7" key="1">
    <citation type="submission" date="2022-11" db="EMBL/GenBank/DDBJ databases">
        <authorList>
            <person name="Petersen C."/>
        </authorList>
    </citation>
    <scope>NUCLEOTIDE SEQUENCE</scope>
    <source>
        <strain evidence="7">IBT 19713</strain>
    </source>
</reference>
<dbReference type="GeneID" id="83197318"/>
<accession>A0A9W9PKU4</accession>
<keyword evidence="4 5" id="KW-0472">Membrane</keyword>
<dbReference type="Proteomes" id="UP001150941">
    <property type="component" value="Unassembled WGS sequence"/>
</dbReference>